<feature type="transmembrane region" description="Helical" evidence="1">
    <location>
        <begin position="132"/>
        <end position="150"/>
    </location>
</feature>
<gene>
    <name evidence="2" type="ORF">D9758_014392</name>
</gene>
<evidence type="ECO:0000256" key="1">
    <source>
        <dbReference type="SAM" id="Phobius"/>
    </source>
</evidence>
<keyword evidence="1" id="KW-0472">Membrane</keyword>
<proteinExistence type="predicted"/>
<dbReference type="EMBL" id="JAACJM010000104">
    <property type="protein sequence ID" value="KAF5346233.1"/>
    <property type="molecule type" value="Genomic_DNA"/>
</dbReference>
<accession>A0A8H5CRE8</accession>
<reference evidence="2 3" key="1">
    <citation type="journal article" date="2020" name="ISME J.">
        <title>Uncovering the hidden diversity of litter-decomposition mechanisms in mushroom-forming fungi.</title>
        <authorList>
            <person name="Floudas D."/>
            <person name="Bentzer J."/>
            <person name="Ahren D."/>
            <person name="Johansson T."/>
            <person name="Persson P."/>
            <person name="Tunlid A."/>
        </authorList>
    </citation>
    <scope>NUCLEOTIDE SEQUENCE [LARGE SCALE GENOMIC DNA]</scope>
    <source>
        <strain evidence="2 3">CBS 291.85</strain>
    </source>
</reference>
<keyword evidence="3" id="KW-1185">Reference proteome</keyword>
<feature type="transmembrane region" description="Helical" evidence="1">
    <location>
        <begin position="58"/>
        <end position="83"/>
    </location>
</feature>
<evidence type="ECO:0000313" key="3">
    <source>
        <dbReference type="Proteomes" id="UP000559256"/>
    </source>
</evidence>
<comment type="caution">
    <text evidence="2">The sequence shown here is derived from an EMBL/GenBank/DDBJ whole genome shotgun (WGS) entry which is preliminary data.</text>
</comment>
<protein>
    <submittedName>
        <fullName evidence="2">Uncharacterized protein</fullName>
    </submittedName>
</protein>
<dbReference type="AlphaFoldDB" id="A0A8H5CRE8"/>
<sequence>MASKRFIPSSLSTDHPYQGLALVRTIILAIEIKPMITNDFDMLGRGTMARVDILGTPILISFLAVNLLTNLFIPFMIAGRIWWIGRQVSKSIGKRKNSLTRRAIAICLESGMMYPLVLIPTLAWIGPDLIPVLTQVVGIAPTFIIVRVALGVSIENVEDTVAKEKEGNGGHQTRTLMTIFDDDASTGSSV</sequence>
<evidence type="ECO:0000313" key="2">
    <source>
        <dbReference type="EMBL" id="KAF5346233.1"/>
    </source>
</evidence>
<name>A0A8H5CRE8_9AGAR</name>
<dbReference type="OrthoDB" id="3265563at2759"/>
<dbReference type="Proteomes" id="UP000559256">
    <property type="component" value="Unassembled WGS sequence"/>
</dbReference>
<keyword evidence="1" id="KW-1133">Transmembrane helix</keyword>
<feature type="transmembrane region" description="Helical" evidence="1">
    <location>
        <begin position="103"/>
        <end position="126"/>
    </location>
</feature>
<keyword evidence="1" id="KW-0812">Transmembrane</keyword>
<organism evidence="2 3">
    <name type="scientific">Tetrapyrgos nigripes</name>
    <dbReference type="NCBI Taxonomy" id="182062"/>
    <lineage>
        <taxon>Eukaryota</taxon>
        <taxon>Fungi</taxon>
        <taxon>Dikarya</taxon>
        <taxon>Basidiomycota</taxon>
        <taxon>Agaricomycotina</taxon>
        <taxon>Agaricomycetes</taxon>
        <taxon>Agaricomycetidae</taxon>
        <taxon>Agaricales</taxon>
        <taxon>Marasmiineae</taxon>
        <taxon>Marasmiaceae</taxon>
        <taxon>Tetrapyrgos</taxon>
    </lineage>
</organism>